<reference evidence="3" key="1">
    <citation type="submission" date="2009-02" db="EMBL/GenBank/DDBJ databases">
        <title>Annotation of Streptomyces viridochromogenes strain DSM 40736.</title>
        <authorList>
            <consortium name="The Broad Institute Genome Sequencing Platform"/>
            <consortium name="Broad Institute Microbial Sequencing Center"/>
            <person name="Fischbach M."/>
            <person name="Godfrey P."/>
            <person name="Ward D."/>
            <person name="Young S."/>
            <person name="Zeng Q."/>
            <person name="Koehrsen M."/>
            <person name="Alvarado L."/>
            <person name="Berlin A.M."/>
            <person name="Bochicchio J."/>
            <person name="Borenstein D."/>
            <person name="Chapman S.B."/>
            <person name="Chen Z."/>
            <person name="Engels R."/>
            <person name="Freedman E."/>
            <person name="Gellesch M."/>
            <person name="Goldberg J."/>
            <person name="Griggs A."/>
            <person name="Gujja S."/>
            <person name="Heilman E.R."/>
            <person name="Heiman D.I."/>
            <person name="Hepburn T.A."/>
            <person name="Howarth C."/>
            <person name="Jen D."/>
            <person name="Larson L."/>
            <person name="Lewis B."/>
            <person name="Mehta T."/>
            <person name="Park D."/>
            <person name="Pearson M."/>
            <person name="Richards J."/>
            <person name="Roberts A."/>
            <person name="Saif S."/>
            <person name="Shea T.D."/>
            <person name="Shenoy N."/>
            <person name="Sisk P."/>
            <person name="Stolte C."/>
            <person name="Sykes S.N."/>
            <person name="Thomson T."/>
            <person name="Walk T."/>
            <person name="White J."/>
            <person name="Yandava C."/>
            <person name="Straight P."/>
            <person name="Clardy J."/>
            <person name="Hung D."/>
            <person name="Kolter R."/>
            <person name="Mekalanos J."/>
            <person name="Walker S."/>
            <person name="Walsh C.T."/>
            <person name="Wieland-Brown L.C."/>
            <person name="Haas B."/>
            <person name="Nusbaum C."/>
            <person name="Birren B."/>
        </authorList>
    </citation>
    <scope>NUCLEOTIDE SEQUENCE [LARGE SCALE GENOMIC DNA]</scope>
    <source>
        <strain evidence="3">DSM 40736 / JCM 4977 / BCRC 1201 / Tue 494</strain>
    </source>
</reference>
<proteinExistence type="predicted"/>
<protein>
    <submittedName>
        <fullName evidence="2">Predicted protein</fullName>
    </submittedName>
</protein>
<evidence type="ECO:0000313" key="2">
    <source>
        <dbReference type="EMBL" id="EFL32593.1"/>
    </source>
</evidence>
<feature type="compositionally biased region" description="Basic and acidic residues" evidence="1">
    <location>
        <begin position="133"/>
        <end position="148"/>
    </location>
</feature>
<sequence length="171" mass="19089">MHLGVEILSDTFQFMREWIAPVINIMFDFHSVTGKPFQAGPKLSNKLPMPIRFNSPGLHYLIGDRQCLCQLKVRTLNPLTLLFSTPQFNGTILVHLDVPELLPLLPVTLHDLDAVPEIVNPDHGCLKRGFPPSRDHSGSEAEDKRADESGPVDHVPPFCAVRVCRNPTPEP</sequence>
<dbReference type="HOGENOM" id="CLU_1562051_0_0_11"/>
<keyword evidence="3" id="KW-1185">Reference proteome</keyword>
<gene>
    <name evidence="2" type="ORF">SSQG_03111</name>
</gene>
<accession>D9XE36</accession>
<feature type="region of interest" description="Disordered" evidence="1">
    <location>
        <begin position="126"/>
        <end position="157"/>
    </location>
</feature>
<evidence type="ECO:0000256" key="1">
    <source>
        <dbReference type="SAM" id="MobiDB-lite"/>
    </source>
</evidence>
<organism evidence="2 3">
    <name type="scientific">Streptomyces viridochromogenes (strain DSM 40736 / JCM 4977 / BCRC 1201 / Tue 494)</name>
    <dbReference type="NCBI Taxonomy" id="591159"/>
    <lineage>
        <taxon>Bacteria</taxon>
        <taxon>Bacillati</taxon>
        <taxon>Actinomycetota</taxon>
        <taxon>Actinomycetes</taxon>
        <taxon>Kitasatosporales</taxon>
        <taxon>Streptomycetaceae</taxon>
        <taxon>Streptomyces</taxon>
    </lineage>
</organism>
<dbReference type="AlphaFoldDB" id="D9XE36"/>
<dbReference type="STRING" id="591159.SSQG_03111"/>
<dbReference type="EMBL" id="GG657757">
    <property type="protein sequence ID" value="EFL32593.1"/>
    <property type="molecule type" value="Genomic_DNA"/>
</dbReference>
<dbReference type="Proteomes" id="UP000004184">
    <property type="component" value="Unassembled WGS sequence"/>
</dbReference>
<evidence type="ECO:0000313" key="3">
    <source>
        <dbReference type="Proteomes" id="UP000004184"/>
    </source>
</evidence>
<name>D9XE36_STRVT</name>